<comment type="caution">
    <text evidence="1">The sequence shown here is derived from an EMBL/GenBank/DDBJ whole genome shotgun (WGS) entry which is preliminary data.</text>
</comment>
<dbReference type="EMBL" id="LGRX02011167">
    <property type="protein sequence ID" value="KAK3269180.1"/>
    <property type="molecule type" value="Genomic_DNA"/>
</dbReference>
<dbReference type="AlphaFoldDB" id="A0AAE0L2C6"/>
<dbReference type="Proteomes" id="UP001190700">
    <property type="component" value="Unassembled WGS sequence"/>
</dbReference>
<gene>
    <name evidence="1" type="ORF">CYMTET_22361</name>
</gene>
<evidence type="ECO:0000313" key="1">
    <source>
        <dbReference type="EMBL" id="KAK3269180.1"/>
    </source>
</evidence>
<name>A0AAE0L2C6_9CHLO</name>
<reference evidence="1 2" key="1">
    <citation type="journal article" date="2015" name="Genome Biol. Evol.">
        <title>Comparative Genomics of a Bacterivorous Green Alga Reveals Evolutionary Causalities and Consequences of Phago-Mixotrophic Mode of Nutrition.</title>
        <authorList>
            <person name="Burns J.A."/>
            <person name="Paasch A."/>
            <person name="Narechania A."/>
            <person name="Kim E."/>
        </authorList>
    </citation>
    <scope>NUCLEOTIDE SEQUENCE [LARGE SCALE GENOMIC DNA]</scope>
    <source>
        <strain evidence="1 2">PLY_AMNH</strain>
    </source>
</reference>
<feature type="non-terminal residue" evidence="1">
    <location>
        <position position="1"/>
    </location>
</feature>
<evidence type="ECO:0000313" key="2">
    <source>
        <dbReference type="Proteomes" id="UP001190700"/>
    </source>
</evidence>
<keyword evidence="2" id="KW-1185">Reference proteome</keyword>
<accession>A0AAE0L2C6</accession>
<sequence>IFDDSEPPAPWDPERVYSRSRVRLFYEVQAAGGLAQKNNATAMKLKEVMKHLVRGSAADGKGVEEEYDDFDYTESAAYCSDSEPEVLAE</sequence>
<protein>
    <submittedName>
        <fullName evidence="1">Uncharacterized protein</fullName>
    </submittedName>
</protein>
<organism evidence="1 2">
    <name type="scientific">Cymbomonas tetramitiformis</name>
    <dbReference type="NCBI Taxonomy" id="36881"/>
    <lineage>
        <taxon>Eukaryota</taxon>
        <taxon>Viridiplantae</taxon>
        <taxon>Chlorophyta</taxon>
        <taxon>Pyramimonadophyceae</taxon>
        <taxon>Pyramimonadales</taxon>
        <taxon>Pyramimonadaceae</taxon>
        <taxon>Cymbomonas</taxon>
    </lineage>
</organism>
<proteinExistence type="predicted"/>